<dbReference type="EMBL" id="CP136891">
    <property type="protein sequence ID" value="WOK97079.1"/>
    <property type="molecule type" value="Genomic_DNA"/>
</dbReference>
<sequence length="139" mass="15912">MREHITTVENELESELRKGEASGPNSTSDMGLGENKIKSLRKKLDSCYEAEHVYWKQRAKVKWINDGDRNTKFFHQVASGRKQKNWISSIVVHGISVNHPKDIAIASNDFFRLSIGTHIEKLLKDIAIAFNDFFVARII</sequence>
<reference evidence="2 3" key="1">
    <citation type="submission" date="2023-10" db="EMBL/GenBank/DDBJ databases">
        <title>Chromosome-scale genome assembly provides insights into flower coloration mechanisms of Canna indica.</title>
        <authorList>
            <person name="Li C."/>
        </authorList>
    </citation>
    <scope>NUCLEOTIDE SEQUENCE [LARGE SCALE GENOMIC DNA]</scope>
    <source>
        <tissue evidence="2">Flower</tissue>
    </source>
</reference>
<evidence type="ECO:0000313" key="3">
    <source>
        <dbReference type="Proteomes" id="UP001327560"/>
    </source>
</evidence>
<feature type="region of interest" description="Disordered" evidence="1">
    <location>
        <begin position="1"/>
        <end position="34"/>
    </location>
</feature>
<name>A0AAQ3JXI8_9LILI</name>
<accession>A0AAQ3JXI8</accession>
<dbReference type="AlphaFoldDB" id="A0AAQ3JXI8"/>
<dbReference type="Proteomes" id="UP001327560">
    <property type="component" value="Chromosome 2"/>
</dbReference>
<gene>
    <name evidence="2" type="ORF">Cni_G05787</name>
</gene>
<keyword evidence="3" id="KW-1185">Reference proteome</keyword>
<evidence type="ECO:0000313" key="2">
    <source>
        <dbReference type="EMBL" id="WOK97079.1"/>
    </source>
</evidence>
<protein>
    <submittedName>
        <fullName evidence="2">Uncharacterized protein</fullName>
    </submittedName>
</protein>
<proteinExistence type="predicted"/>
<organism evidence="2 3">
    <name type="scientific">Canna indica</name>
    <name type="common">Indian-shot</name>
    <dbReference type="NCBI Taxonomy" id="4628"/>
    <lineage>
        <taxon>Eukaryota</taxon>
        <taxon>Viridiplantae</taxon>
        <taxon>Streptophyta</taxon>
        <taxon>Embryophyta</taxon>
        <taxon>Tracheophyta</taxon>
        <taxon>Spermatophyta</taxon>
        <taxon>Magnoliopsida</taxon>
        <taxon>Liliopsida</taxon>
        <taxon>Zingiberales</taxon>
        <taxon>Cannaceae</taxon>
        <taxon>Canna</taxon>
    </lineage>
</organism>
<evidence type="ECO:0000256" key="1">
    <source>
        <dbReference type="SAM" id="MobiDB-lite"/>
    </source>
</evidence>